<evidence type="ECO:0000313" key="2">
    <source>
        <dbReference type="Proteomes" id="UP000383971"/>
    </source>
</evidence>
<sequence>MGTASSLTLYSSTSLNEALAMQPSVAKRFFEGKPFEDWKKGKEAELKTQAATVDRLNTVIRSIGNLGKVLARRRM</sequence>
<accession>A0A5E4WPJ8</accession>
<keyword evidence="2" id="KW-1185">Reference proteome</keyword>
<protein>
    <submittedName>
        <fullName evidence="1">Uncharacterized protein</fullName>
    </submittedName>
</protein>
<name>A0A5E4WPJ8_9BURK</name>
<proteinExistence type="predicted"/>
<dbReference type="AlphaFoldDB" id="A0A5E4WPJ8"/>
<dbReference type="EMBL" id="CABPSE010000012">
    <property type="protein sequence ID" value="VVE26897.1"/>
    <property type="molecule type" value="Genomic_DNA"/>
</dbReference>
<reference evidence="1 2" key="1">
    <citation type="submission" date="2019-08" db="EMBL/GenBank/DDBJ databases">
        <authorList>
            <person name="Peeters C."/>
        </authorList>
    </citation>
    <scope>NUCLEOTIDE SEQUENCE [LARGE SCALE GENOMIC DNA]</scope>
    <source>
        <strain evidence="1 2">LMG 31111</strain>
    </source>
</reference>
<organism evidence="1 2">
    <name type="scientific">Pandoraea communis</name>
    <dbReference type="NCBI Taxonomy" id="2508297"/>
    <lineage>
        <taxon>Bacteria</taxon>
        <taxon>Pseudomonadati</taxon>
        <taxon>Pseudomonadota</taxon>
        <taxon>Betaproteobacteria</taxon>
        <taxon>Burkholderiales</taxon>
        <taxon>Burkholderiaceae</taxon>
        <taxon>Pandoraea</taxon>
    </lineage>
</organism>
<evidence type="ECO:0000313" key="1">
    <source>
        <dbReference type="EMBL" id="VVE26897.1"/>
    </source>
</evidence>
<dbReference type="Proteomes" id="UP000383971">
    <property type="component" value="Unassembled WGS sequence"/>
</dbReference>
<dbReference type="RefSeq" id="WP_058379126.1">
    <property type="nucleotide sequence ID" value="NZ_CABPSE010000012.1"/>
</dbReference>
<gene>
    <name evidence="1" type="ORF">PCO31111_03448</name>
</gene>